<name>A0A0C1Z4A0_9VIBR</name>
<proteinExistence type="predicted"/>
<dbReference type="Proteomes" id="UP000031586">
    <property type="component" value="Unassembled WGS sequence"/>
</dbReference>
<protein>
    <submittedName>
        <fullName evidence="2">Uncharacterized protein</fullName>
    </submittedName>
</protein>
<dbReference type="AlphaFoldDB" id="A0A0C1Z4A0"/>
<organism evidence="2 3">
    <name type="scientific">Vibrio owensii CAIM 1854 = LMG 25443</name>
    <dbReference type="NCBI Taxonomy" id="1229493"/>
    <lineage>
        <taxon>Bacteria</taxon>
        <taxon>Pseudomonadati</taxon>
        <taxon>Pseudomonadota</taxon>
        <taxon>Gammaproteobacteria</taxon>
        <taxon>Vibrionales</taxon>
        <taxon>Vibrionaceae</taxon>
        <taxon>Vibrio</taxon>
    </lineage>
</organism>
<dbReference type="PATRIC" id="fig|1229493.5.peg.3766"/>
<gene>
    <name evidence="2" type="ORF">H735_21815</name>
</gene>
<keyword evidence="1" id="KW-0812">Transmembrane</keyword>
<feature type="transmembrane region" description="Helical" evidence="1">
    <location>
        <begin position="39"/>
        <end position="58"/>
    </location>
</feature>
<dbReference type="RefSeq" id="WP_020195246.1">
    <property type="nucleotide sequence ID" value="NZ_BAOH01000018.1"/>
</dbReference>
<feature type="transmembrane region" description="Helical" evidence="1">
    <location>
        <begin position="78"/>
        <end position="99"/>
    </location>
</feature>
<reference evidence="2 3" key="1">
    <citation type="submission" date="2014-07" db="EMBL/GenBank/DDBJ databases">
        <title>Unique and conserved regions in Vibrio harveyi and related species in comparison with the shrimp pathogen Vibrio harveyi CAIM 1792.</title>
        <authorList>
            <person name="Espinoza-Valles I."/>
            <person name="Vora G."/>
            <person name="Leekitcharoenphon P."/>
            <person name="Ussery D."/>
            <person name="Hoj L."/>
            <person name="Gomez-Gil B."/>
        </authorList>
    </citation>
    <scope>NUCLEOTIDE SEQUENCE [LARGE SCALE GENOMIC DNA]</scope>
    <source>
        <strain evidence="3">CAIM 1854 / LMG 25443</strain>
    </source>
</reference>
<accession>A0A0C1Z4A0</accession>
<evidence type="ECO:0000313" key="3">
    <source>
        <dbReference type="Proteomes" id="UP000031586"/>
    </source>
</evidence>
<dbReference type="EMBL" id="JPRD01000044">
    <property type="protein sequence ID" value="KIF50944.1"/>
    <property type="molecule type" value="Genomic_DNA"/>
</dbReference>
<comment type="caution">
    <text evidence="2">The sequence shown here is derived from an EMBL/GenBank/DDBJ whole genome shotgun (WGS) entry which is preliminary data.</text>
</comment>
<sequence>MSIYQVLSYCLMSWFFMTLGVYLFVGLLGKKEQISTTKLFKEFTLAYCVVMAVILFAAPLSEPLRQLLWDPLKGGSAIGTLSVLLMLFYSVPLVAHNLIGPSRGKNNIPIPSGEVFLLFKKGNNEKRYLSIDVRDMASVLRAKRTLLAEVQDDETVLDATCRIQDQYEQGGYDLVIVNTTGVGYALRETLKTHLTRIPVVGALPSGPVPDCHVLPA</sequence>
<feature type="transmembrane region" description="Helical" evidence="1">
    <location>
        <begin position="6"/>
        <end position="27"/>
    </location>
</feature>
<keyword evidence="1" id="KW-0472">Membrane</keyword>
<evidence type="ECO:0000256" key="1">
    <source>
        <dbReference type="SAM" id="Phobius"/>
    </source>
</evidence>
<keyword evidence="1" id="KW-1133">Transmembrane helix</keyword>
<evidence type="ECO:0000313" key="2">
    <source>
        <dbReference type="EMBL" id="KIF50944.1"/>
    </source>
</evidence>